<evidence type="ECO:0000313" key="3">
    <source>
        <dbReference type="Proteomes" id="UP000676169"/>
    </source>
</evidence>
<feature type="chain" id="PRO_5038030380" description="Lipoprotein" evidence="1">
    <location>
        <begin position="22"/>
        <end position="233"/>
    </location>
</feature>
<evidence type="ECO:0000256" key="1">
    <source>
        <dbReference type="SAM" id="SignalP"/>
    </source>
</evidence>
<reference evidence="2" key="1">
    <citation type="submission" date="2021-04" db="EMBL/GenBank/DDBJ databases">
        <title>Luteolibacter sp. 32A isolated from the skin of an Anderson's salamander (Ambystoma andersonii).</title>
        <authorList>
            <person name="Spergser J."/>
            <person name="Busse H.-J."/>
        </authorList>
    </citation>
    <scope>NUCLEOTIDE SEQUENCE</scope>
    <source>
        <strain evidence="2">32A</strain>
    </source>
</reference>
<dbReference type="EMBL" id="CP073100">
    <property type="protein sequence ID" value="QUE49907.1"/>
    <property type="molecule type" value="Genomic_DNA"/>
</dbReference>
<sequence>MRILKAIGGAAMAAVFGGALVSCGPVNRPLTPAALQARGLKPGEGYIVATFQQKTVMPSGKMENLPGAEASVTIKGPTDDTRVWLEPYAQGPGQSVMVKGARSEVLAIPMPAGQYSVTGWSLIGQRMTATVSVSNRLPMNVPFEVKAGEATYVGRVNALTIVGRSLIGIPVFGHGFVIVTDRFAEDQSRIAKTYPTIKSSTIRRSNVPAGYLSEMKRIADTPEESGWKKFLGQ</sequence>
<feature type="signal peptide" evidence="1">
    <location>
        <begin position="1"/>
        <end position="21"/>
    </location>
</feature>
<gene>
    <name evidence="2" type="ORF">KBB96_13640</name>
</gene>
<dbReference type="RefSeq" id="WP_211629996.1">
    <property type="nucleotide sequence ID" value="NZ_CP073100.1"/>
</dbReference>
<organism evidence="2 3">
    <name type="scientific">Luteolibacter ambystomatis</name>
    <dbReference type="NCBI Taxonomy" id="2824561"/>
    <lineage>
        <taxon>Bacteria</taxon>
        <taxon>Pseudomonadati</taxon>
        <taxon>Verrucomicrobiota</taxon>
        <taxon>Verrucomicrobiia</taxon>
        <taxon>Verrucomicrobiales</taxon>
        <taxon>Verrucomicrobiaceae</taxon>
        <taxon>Luteolibacter</taxon>
    </lineage>
</organism>
<dbReference type="PROSITE" id="PS51257">
    <property type="entry name" value="PROKAR_LIPOPROTEIN"/>
    <property type="match status" value="1"/>
</dbReference>
<proteinExistence type="predicted"/>
<accession>A0A975IY63</accession>
<keyword evidence="3" id="KW-1185">Reference proteome</keyword>
<keyword evidence="1" id="KW-0732">Signal</keyword>
<evidence type="ECO:0008006" key="4">
    <source>
        <dbReference type="Google" id="ProtNLM"/>
    </source>
</evidence>
<name>A0A975IY63_9BACT</name>
<dbReference type="AlphaFoldDB" id="A0A975IY63"/>
<dbReference type="Proteomes" id="UP000676169">
    <property type="component" value="Chromosome"/>
</dbReference>
<evidence type="ECO:0000313" key="2">
    <source>
        <dbReference type="EMBL" id="QUE49907.1"/>
    </source>
</evidence>
<dbReference type="KEGG" id="lamb:KBB96_13640"/>
<protein>
    <recommendedName>
        <fullName evidence="4">Lipoprotein</fullName>
    </recommendedName>
</protein>